<feature type="compositionally biased region" description="Basic and acidic residues" evidence="1">
    <location>
        <begin position="988"/>
        <end position="1001"/>
    </location>
</feature>
<dbReference type="EMBL" id="ML977140">
    <property type="protein sequence ID" value="KAF1990964.1"/>
    <property type="molecule type" value="Genomic_DNA"/>
</dbReference>
<feature type="region of interest" description="Disordered" evidence="1">
    <location>
        <begin position="974"/>
        <end position="1207"/>
    </location>
</feature>
<reference evidence="2" key="1">
    <citation type="journal article" date="2020" name="Stud. Mycol.">
        <title>101 Dothideomycetes genomes: a test case for predicting lifestyles and emergence of pathogens.</title>
        <authorList>
            <person name="Haridas S."/>
            <person name="Albert R."/>
            <person name="Binder M."/>
            <person name="Bloem J."/>
            <person name="Labutti K."/>
            <person name="Salamov A."/>
            <person name="Andreopoulos B."/>
            <person name="Baker S."/>
            <person name="Barry K."/>
            <person name="Bills G."/>
            <person name="Bluhm B."/>
            <person name="Cannon C."/>
            <person name="Castanera R."/>
            <person name="Culley D."/>
            <person name="Daum C."/>
            <person name="Ezra D."/>
            <person name="Gonzalez J."/>
            <person name="Henrissat B."/>
            <person name="Kuo A."/>
            <person name="Liang C."/>
            <person name="Lipzen A."/>
            <person name="Lutzoni F."/>
            <person name="Magnuson J."/>
            <person name="Mondo S."/>
            <person name="Nolan M."/>
            <person name="Ohm R."/>
            <person name="Pangilinan J."/>
            <person name="Park H.-J."/>
            <person name="Ramirez L."/>
            <person name="Alfaro M."/>
            <person name="Sun H."/>
            <person name="Tritt A."/>
            <person name="Yoshinaga Y."/>
            <person name="Zwiers L.-H."/>
            <person name="Turgeon B."/>
            <person name="Goodwin S."/>
            <person name="Spatafora J."/>
            <person name="Crous P."/>
            <person name="Grigoriev I."/>
        </authorList>
    </citation>
    <scope>NUCLEOTIDE SEQUENCE</scope>
    <source>
        <strain evidence="2">CBS 113979</strain>
    </source>
</reference>
<protein>
    <submittedName>
        <fullName evidence="2">Uncharacterized protein</fullName>
    </submittedName>
</protein>
<feature type="region of interest" description="Disordered" evidence="1">
    <location>
        <begin position="1"/>
        <end position="321"/>
    </location>
</feature>
<dbReference type="OrthoDB" id="5225441at2759"/>
<feature type="region of interest" description="Disordered" evidence="1">
    <location>
        <begin position="374"/>
        <end position="448"/>
    </location>
</feature>
<evidence type="ECO:0000313" key="3">
    <source>
        <dbReference type="Proteomes" id="UP000800041"/>
    </source>
</evidence>
<accession>A0A6G1HD21</accession>
<feature type="compositionally biased region" description="Basic and acidic residues" evidence="1">
    <location>
        <begin position="1149"/>
        <end position="1162"/>
    </location>
</feature>
<evidence type="ECO:0000256" key="1">
    <source>
        <dbReference type="SAM" id="MobiDB-lite"/>
    </source>
</evidence>
<feature type="compositionally biased region" description="Low complexity" evidence="1">
    <location>
        <begin position="405"/>
        <end position="424"/>
    </location>
</feature>
<feature type="compositionally biased region" description="Low complexity" evidence="1">
    <location>
        <begin position="94"/>
        <end position="113"/>
    </location>
</feature>
<feature type="compositionally biased region" description="Basic and acidic residues" evidence="1">
    <location>
        <begin position="12"/>
        <end position="27"/>
    </location>
</feature>
<name>A0A6G1HD21_9PEZI</name>
<feature type="region of interest" description="Disordered" evidence="1">
    <location>
        <begin position="512"/>
        <end position="606"/>
    </location>
</feature>
<organism evidence="2 3">
    <name type="scientific">Aulographum hederae CBS 113979</name>
    <dbReference type="NCBI Taxonomy" id="1176131"/>
    <lineage>
        <taxon>Eukaryota</taxon>
        <taxon>Fungi</taxon>
        <taxon>Dikarya</taxon>
        <taxon>Ascomycota</taxon>
        <taxon>Pezizomycotina</taxon>
        <taxon>Dothideomycetes</taxon>
        <taxon>Pleosporomycetidae</taxon>
        <taxon>Aulographales</taxon>
        <taxon>Aulographaceae</taxon>
    </lineage>
</organism>
<dbReference type="Proteomes" id="UP000800041">
    <property type="component" value="Unassembled WGS sequence"/>
</dbReference>
<gene>
    <name evidence="2" type="ORF">K402DRAFT_417048</name>
</gene>
<feature type="compositionally biased region" description="Polar residues" evidence="1">
    <location>
        <begin position="903"/>
        <end position="914"/>
    </location>
</feature>
<feature type="compositionally biased region" description="Low complexity" evidence="1">
    <location>
        <begin position="222"/>
        <end position="250"/>
    </location>
</feature>
<feature type="region of interest" description="Disordered" evidence="1">
    <location>
        <begin position="870"/>
        <end position="927"/>
    </location>
</feature>
<feature type="compositionally biased region" description="Low complexity" evidence="1">
    <location>
        <begin position="1130"/>
        <end position="1144"/>
    </location>
</feature>
<feature type="compositionally biased region" description="Low complexity" evidence="1">
    <location>
        <begin position="763"/>
        <end position="803"/>
    </location>
</feature>
<feature type="compositionally biased region" description="Polar residues" evidence="1">
    <location>
        <begin position="256"/>
        <end position="267"/>
    </location>
</feature>
<evidence type="ECO:0000313" key="2">
    <source>
        <dbReference type="EMBL" id="KAF1990964.1"/>
    </source>
</evidence>
<sequence length="1207" mass="128229">MSLFNKIKGAKKAADEHKKTQKEEEPAKPAYKHVPTHAQQDAVNTAAPPPSDTVRAQIREQQRRRSAMPSPTGSDLSYQARAQLVRNSSGDFPSQYSRNSLPSSRSTSSLPHSMNSYGSRSNPDMAGQRSGPPRSNADFFQQSRGGALPRSTSDLSLQSRNGAMARGINGQPLPPLPYNPSSAARRRSYLAGSSSAIRHSSPLAYGQSVAEVDEEEEGAGKGSSDSSSPVESSKTSTTSDTSHTSVSSRSDGLEVRSSNTPQKTTPAVASRKSADVAAMAPPVADEKLFRPPELPTARQASPVRRPRSQPPSKTNSKLLADVPYCPRTIELAPEEAEGLETFITPKTNPQNGAVKAPMASALCGFPGGKKGGVELGGMLPSRPSSRSMDPGASTSKLAMPPNIFRGRTSRSSSPRTGTPVSGSPERPTTAKRVEHRTRPSFEASNPPLMVAPAPEIVVEPAKEITVEQARPASKPASKFTEALAKDITVERVQPASKLTEAPAKEIAMVKAQPTNKIAEAPAKEIAVERAQPARKSTEVPAKSPVRKSTELSAEAPAKLPFPNTDYFNVKPTPDRLIHSSASDAPSDSSSSPATTPGGTPRYSGNAAFFGESAKASGARITNSMMYGQYGRSQRSNRAMRANAEAEAQAHFIGVPSQSKMNGPAGQLTEARRSRSAVSWGPSTVIPEDKVVESSSSSIMLPPSPGSIESPVLSPAGSTPVLQISPPPPPEIPAQYLSIPSQHPRPTSNNSNASSVYTQASLRAPNAPFASQSPASSSSSLAVSTPDLDFPSHTPTTISHTTQQSRNEPTSTPARKISNIATPSESDTESSELISRPYSSVSESTPPVMVPAGVIAASSAGSKAASAAAVASAAKENKDSVDRVPSQTSDRSKFSWRGSRHQKSASQVTVSSIASGSVAESRSSAALERSLSMTSKPVELLQLPPISGLDFFDEMEVEGMGGNGKADEVVQEEMDMETQRMPTHSPGEMQKEVDIEEKDRGVHAQRIRPVRSNLSYPSPPAVPNAAPAPDTTTTLNAASRSNLSLSSPPAQQYLQQQQQRQPYPQQQEQQQQQWTPPNPSHFTTASIPIPPIPTSDHQNGHRPRAPSRAPSSRSMTQSLAPSFAPSEKSAMVESMSVMTTETTETGRMYGTEKEGKEGKEGRSKLRKKRGLVRGRSGEGLKGEKEEMQVGGGSGRRWWWGGRRAGVEV</sequence>
<feature type="compositionally biased region" description="Low complexity" evidence="1">
    <location>
        <begin position="1022"/>
        <end position="1074"/>
    </location>
</feature>
<feature type="compositionally biased region" description="Low complexity" evidence="1">
    <location>
        <begin position="579"/>
        <end position="600"/>
    </location>
</feature>
<feature type="region of interest" description="Disordered" evidence="1">
    <location>
        <begin position="653"/>
        <end position="845"/>
    </location>
</feature>
<feature type="compositionally biased region" description="Polar residues" evidence="1">
    <location>
        <begin position="737"/>
        <end position="760"/>
    </location>
</feature>
<feature type="compositionally biased region" description="Polar residues" evidence="1">
    <location>
        <begin position="382"/>
        <end position="396"/>
    </location>
</feature>
<proteinExistence type="predicted"/>
<dbReference type="AlphaFoldDB" id="A0A6G1HD21"/>
<feature type="compositionally biased region" description="Polar residues" evidence="1">
    <location>
        <begin position="138"/>
        <end position="161"/>
    </location>
</feature>
<feature type="compositionally biased region" description="Low complexity" evidence="1">
    <location>
        <begin position="918"/>
        <end position="927"/>
    </location>
</feature>
<feature type="compositionally biased region" description="Basic and acidic residues" evidence="1">
    <location>
        <begin position="1174"/>
        <end position="1186"/>
    </location>
</feature>
<keyword evidence="3" id="KW-1185">Reference proteome</keyword>
<feature type="compositionally biased region" description="Polar residues" evidence="1">
    <location>
        <begin position="804"/>
        <end position="844"/>
    </location>
</feature>